<dbReference type="EMBL" id="DSPX01000099">
    <property type="protein sequence ID" value="HGG00988.1"/>
    <property type="molecule type" value="Genomic_DNA"/>
</dbReference>
<comment type="caution">
    <text evidence="1">The sequence shown here is derived from an EMBL/GenBank/DDBJ whole genome shotgun (WGS) entry which is preliminary data.</text>
</comment>
<evidence type="ECO:0008006" key="2">
    <source>
        <dbReference type="Google" id="ProtNLM"/>
    </source>
</evidence>
<protein>
    <recommendedName>
        <fullName evidence="2">CRISPR-associated protein</fullName>
    </recommendedName>
</protein>
<name>A0A7C3ZW86_9CYAN</name>
<gene>
    <name evidence="1" type="ORF">ENR15_10140</name>
</gene>
<proteinExistence type="predicted"/>
<evidence type="ECO:0000313" key="1">
    <source>
        <dbReference type="EMBL" id="HGG00988.1"/>
    </source>
</evidence>
<sequence length="561" mass="63890">MTILLANIGTSDLAVQLDIDGHPYYLPIDFLGEPNLPQKVAQLSPELQAIWNNQSQYLQSLLYPELGLPATRQRSRDITELLLQNHEKWQSRLSFVRIRGVINQAMFLDATKAYIFVTDQKGETMPNGHEKDTIFLYQLLDRWVQDKPFGLTLVATTLPRDKNANDLESMLDFYETALGDIRHTEDKDDCLFLVSIKGGTPAMGTALQLQAMDAGFKNLVFIDPELSLPRVLAGEPSGCKLTIYWGQLHTQKYRTLHLLLNRWDFDGAITVIKDWQNTLSVLPPELASTQLSDLPERQTAAIHALQLASCFFNFDRLGAQNILSHHQDISSLSDLETSYESWINLLSHCQIYWQLEQMANFLWCLSSFWEDVLNYLIEKLGGSRYFAGNLGDWNLDKSQLEPELWNFLAKKDTKLKNWNFAKDGYYSLRMKRITKRYLVRGMVAQQNENSVAAKTIDDGLKALNYWVDKRNDLIHRVQGASKETMREMLTVDRAANNGEAKIACEVDNLVATMNNLSLAVFDLLHIPPHPTVSSDAHTSAYIYSEIIAFVEEKISRGEASF</sequence>
<reference evidence="1" key="1">
    <citation type="journal article" date="2020" name="mSystems">
        <title>Genome- and Community-Level Interaction Insights into Carbon Utilization and Element Cycling Functions of Hydrothermarchaeota in Hydrothermal Sediment.</title>
        <authorList>
            <person name="Zhou Z."/>
            <person name="Liu Y."/>
            <person name="Xu W."/>
            <person name="Pan J."/>
            <person name="Luo Z.H."/>
            <person name="Li M."/>
        </authorList>
    </citation>
    <scope>NUCLEOTIDE SEQUENCE [LARGE SCALE GENOMIC DNA]</scope>
    <source>
        <strain evidence="1">SpSt-374</strain>
    </source>
</reference>
<organism evidence="1">
    <name type="scientific">Planktothricoides sp. SpSt-374</name>
    <dbReference type="NCBI Taxonomy" id="2282167"/>
    <lineage>
        <taxon>Bacteria</taxon>
        <taxon>Bacillati</taxon>
        <taxon>Cyanobacteriota</taxon>
        <taxon>Cyanophyceae</taxon>
        <taxon>Oscillatoriophycideae</taxon>
        <taxon>Oscillatoriales</taxon>
        <taxon>Oscillatoriaceae</taxon>
        <taxon>Planktothricoides</taxon>
    </lineage>
</organism>
<accession>A0A7C3ZW86</accession>
<dbReference type="AlphaFoldDB" id="A0A7C3ZW86"/>